<reference evidence="3" key="2">
    <citation type="journal article" date="2018" name="Plant J.">
        <title>The Sorghum bicolor reference genome: improved assembly, gene annotations, a transcriptome atlas, and signatures of genome organization.</title>
        <authorList>
            <person name="McCormick R.F."/>
            <person name="Truong S.K."/>
            <person name="Sreedasyam A."/>
            <person name="Jenkins J."/>
            <person name="Shu S."/>
            <person name="Sims D."/>
            <person name="Kennedy M."/>
            <person name="Amirebrahimi M."/>
            <person name="Weers B.D."/>
            <person name="McKinley B."/>
            <person name="Mattison A."/>
            <person name="Morishige D.T."/>
            <person name="Grimwood J."/>
            <person name="Schmutz J."/>
            <person name="Mullet J.E."/>
        </authorList>
    </citation>
    <scope>NUCLEOTIDE SEQUENCE [LARGE SCALE GENOMIC DNA]</scope>
    <source>
        <strain evidence="3">cv. BTx623</strain>
    </source>
</reference>
<dbReference type="HOGENOM" id="CLU_000288_62_6_1"/>
<organism evidence="2 3">
    <name type="scientific">Sorghum bicolor</name>
    <name type="common">Sorghum</name>
    <name type="synonym">Sorghum vulgare</name>
    <dbReference type="NCBI Taxonomy" id="4558"/>
    <lineage>
        <taxon>Eukaryota</taxon>
        <taxon>Viridiplantae</taxon>
        <taxon>Streptophyta</taxon>
        <taxon>Embryophyta</taxon>
        <taxon>Tracheophyta</taxon>
        <taxon>Spermatophyta</taxon>
        <taxon>Magnoliopsida</taxon>
        <taxon>Liliopsida</taxon>
        <taxon>Poales</taxon>
        <taxon>Poaceae</taxon>
        <taxon>PACMAD clade</taxon>
        <taxon>Panicoideae</taxon>
        <taxon>Andropogonodae</taxon>
        <taxon>Andropogoneae</taxon>
        <taxon>Sorghinae</taxon>
        <taxon>Sorghum</taxon>
    </lineage>
</organism>
<reference evidence="2 3" key="1">
    <citation type="journal article" date="2009" name="Nature">
        <title>The Sorghum bicolor genome and the diversification of grasses.</title>
        <authorList>
            <person name="Paterson A.H."/>
            <person name="Bowers J.E."/>
            <person name="Bruggmann R."/>
            <person name="Dubchak I."/>
            <person name="Grimwood J."/>
            <person name="Gundlach H."/>
            <person name="Haberer G."/>
            <person name="Hellsten U."/>
            <person name="Mitros T."/>
            <person name="Poliakov A."/>
            <person name="Schmutz J."/>
            <person name="Spannagl M."/>
            <person name="Tang H."/>
            <person name="Wang X."/>
            <person name="Wicker T."/>
            <person name="Bharti A.K."/>
            <person name="Chapman J."/>
            <person name="Feltus F.A."/>
            <person name="Gowik U."/>
            <person name="Grigoriev I.V."/>
            <person name="Lyons E."/>
            <person name="Maher C.A."/>
            <person name="Martis M."/>
            <person name="Narechania A."/>
            <person name="Otillar R.P."/>
            <person name="Penning B.W."/>
            <person name="Salamov A.A."/>
            <person name="Wang Y."/>
            <person name="Zhang L."/>
            <person name="Carpita N.C."/>
            <person name="Freeling M."/>
            <person name="Gingle A.R."/>
            <person name="Hash C.T."/>
            <person name="Keller B."/>
            <person name="Klein P."/>
            <person name="Kresovich S."/>
            <person name="McCann M.C."/>
            <person name="Ming R."/>
            <person name="Peterson D.G."/>
            <person name="Mehboob-ur-Rahman"/>
            <person name="Ware D."/>
            <person name="Westhoff P."/>
            <person name="Mayer K.F."/>
            <person name="Messing J."/>
            <person name="Rokhsar D.S."/>
        </authorList>
    </citation>
    <scope>NUCLEOTIDE SEQUENCE [LARGE SCALE GENOMIC DNA]</scope>
    <source>
        <strain evidence="3">cv. BTx623</strain>
    </source>
</reference>
<dbReference type="OMA" id="YEIRIAM"/>
<feature type="region of interest" description="Disordered" evidence="1">
    <location>
        <begin position="295"/>
        <end position="315"/>
    </location>
</feature>
<dbReference type="InterPro" id="IPR007658">
    <property type="entry name" value="DUF594"/>
</dbReference>
<dbReference type="EMBL" id="CM000767">
    <property type="protein sequence ID" value="EES15557.3"/>
    <property type="molecule type" value="Genomic_DNA"/>
</dbReference>
<dbReference type="Proteomes" id="UP000000768">
    <property type="component" value="Chromosome 8"/>
</dbReference>
<proteinExistence type="predicted"/>
<protein>
    <recommendedName>
        <fullName evidence="4">DUF4220 domain-containing protein</fullName>
    </recommendedName>
</protein>
<accession>C5YQK1</accession>
<dbReference type="AlphaFoldDB" id="C5YQK1"/>
<feature type="compositionally biased region" description="Polar residues" evidence="1">
    <location>
        <begin position="302"/>
        <end position="315"/>
    </location>
</feature>
<evidence type="ECO:0000313" key="2">
    <source>
        <dbReference type="EMBL" id="EES15557.3"/>
    </source>
</evidence>
<keyword evidence="3" id="KW-1185">Reference proteome</keyword>
<dbReference type="PANTHER" id="PTHR31325">
    <property type="entry name" value="OS01G0798800 PROTEIN-RELATED"/>
    <property type="match status" value="1"/>
</dbReference>
<name>C5YQK1_SORBI</name>
<evidence type="ECO:0000313" key="3">
    <source>
        <dbReference type="Proteomes" id="UP000000768"/>
    </source>
</evidence>
<sequence>MESYLSSREITELVLQYVKDGWEKKIQDVASYRSFIDNRGHWALEGYEDELGWSIKEPFDESVLLWHIATDFCFFSSPFSEHIRVCDFAKVPSTWQSLLEFLHLKVLIPTKTSATYDELNKLNPHSCCCCCCYCYCCCQKVEEKDLMKTLIETMQNKSKKQDPEIGFQEESKEGQPKRGCNGNFIDDAWDLAQGLLKLRDDFGEENMWEVIQGVWVEMLCFSASRCRGYLHAKALGSGGEFLSYIWLLLFYMGMETFTERLQRERDELPSWEANNNAAQASDAYTSSGIASSSASKIHSRATPSSSHLDTGTSPSNYEIRIAMD</sequence>
<dbReference type="Gramene" id="EES15557">
    <property type="protein sequence ID" value="EES15557"/>
    <property type="gene ID" value="SORBI_3008G014601"/>
</dbReference>
<gene>
    <name evidence="2" type="ORF">SORBI_3008G014601</name>
</gene>
<evidence type="ECO:0008006" key="4">
    <source>
        <dbReference type="Google" id="ProtNLM"/>
    </source>
</evidence>
<evidence type="ECO:0000256" key="1">
    <source>
        <dbReference type="SAM" id="MobiDB-lite"/>
    </source>
</evidence>
<dbReference type="Pfam" id="PF04578">
    <property type="entry name" value="DUF594"/>
    <property type="match status" value="1"/>
</dbReference>
<dbReference type="STRING" id="4558.C5YQK1"/>
<dbReference type="InParanoid" id="C5YQK1"/>